<name>A0ABR7JGZ6_9FLAO</name>
<dbReference type="PANTHER" id="PTHR11550:SF0">
    <property type="entry name" value="CTP SYNTHASE-RELATED"/>
    <property type="match status" value="1"/>
</dbReference>
<feature type="binding site" evidence="9">
    <location>
        <position position="15"/>
    </location>
    <ligand>
        <name>UTP</name>
        <dbReference type="ChEBI" id="CHEBI:46398"/>
    </ligand>
</feature>
<dbReference type="PANTHER" id="PTHR11550">
    <property type="entry name" value="CTP SYNTHASE"/>
    <property type="match status" value="1"/>
</dbReference>
<keyword evidence="7 9" id="KW-0665">Pyrimidine biosynthesis</keyword>
<dbReference type="GO" id="GO:0003883">
    <property type="term" value="F:CTP synthase activity"/>
    <property type="evidence" value="ECO:0007669"/>
    <property type="project" value="UniProtKB-EC"/>
</dbReference>
<feature type="binding site" evidence="9">
    <location>
        <begin position="385"/>
        <end position="388"/>
    </location>
    <ligand>
        <name>L-glutamine</name>
        <dbReference type="ChEBI" id="CHEBI:58359"/>
    </ligand>
</feature>
<sequence length="537" mass="59645">MNQTKYIFVTGGVTSSLGKGIIAASLAKLLQARGYRTTIQKFDPYINVDPGTLNPYEHGECYVTDDGAETDLDLGHYERFLNVPTSQANNVTTGRIYLSVIEKERRGEFLGKTVQVVPHITNEIKDRMQLLGNSGDYDIVITEIGGTVGDIESLPYIESVRQLVWELGEHNGIVIHLTLVPYLAAAGELKTKPTQHSVKTLMESGIKADILVCRTEHEITEELRNKLALFCNVKREAVIQSIDASTIYEVPNLMLEEGLDVVALKKLDLPKKAAPDLKNWNIFLKRLKNPKHTVNIGLVGKYVEMQDCYKSILEAFIHAGAANETKVNVISIHSEHIDASTIKEKFANLDAILVAPGFGERGIEGKIAAVQYARENKVPFFGICLGMQMAVIEHARNVLGYSDANSTEMNAHTAHPVVNLMEEQKTVTDKGGTMRLGAWKCDIKKDSLAYKIYGTDSISERHRHRYEYNSSYIEQLHNAGLLATGTNPDTGLVEIVEIKDHPFFIGVQYHPEYKSTVANPHPIFVNFVAAAVQAKKK</sequence>
<comment type="subunit">
    <text evidence="9">Homotetramer.</text>
</comment>
<dbReference type="Gene3D" id="3.40.50.880">
    <property type="match status" value="1"/>
</dbReference>
<comment type="similarity">
    <text evidence="2 9">Belongs to the CTP synthase family.</text>
</comment>
<evidence type="ECO:0000256" key="5">
    <source>
        <dbReference type="ARBA" id="ARBA00022840"/>
    </source>
</evidence>
<gene>
    <name evidence="9" type="primary">pyrG</name>
    <name evidence="12" type="ORF">H8R26_08320</name>
</gene>
<keyword evidence="13" id="KW-1185">Reference proteome</keyword>
<dbReference type="InterPro" id="IPR017456">
    <property type="entry name" value="CTP_synthase_N"/>
</dbReference>
<feature type="binding site" evidence="9">
    <location>
        <position position="73"/>
    </location>
    <ligand>
        <name>Mg(2+)</name>
        <dbReference type="ChEBI" id="CHEBI:18420"/>
    </ligand>
</feature>
<evidence type="ECO:0000256" key="7">
    <source>
        <dbReference type="ARBA" id="ARBA00022975"/>
    </source>
</evidence>
<evidence type="ECO:0000256" key="3">
    <source>
        <dbReference type="ARBA" id="ARBA00022598"/>
    </source>
</evidence>
<dbReference type="Pfam" id="PF00117">
    <property type="entry name" value="GATase"/>
    <property type="match status" value="1"/>
</dbReference>
<evidence type="ECO:0000313" key="13">
    <source>
        <dbReference type="Proteomes" id="UP000621670"/>
    </source>
</evidence>
<feature type="active site" evidence="9">
    <location>
        <position position="510"/>
    </location>
</feature>
<comment type="caution">
    <text evidence="9">Lacks conserved residue(s) required for the propagation of feature annotation.</text>
</comment>
<comment type="function">
    <text evidence="9">Catalyzes the ATP-dependent amination of UTP to CTP with either L-glutamine or ammonia as the source of nitrogen. Regulates intracellular CTP levels through interactions with the four ribonucleotide triphosphates.</text>
</comment>
<dbReference type="SUPFAM" id="SSF52540">
    <property type="entry name" value="P-loop containing nucleoside triphosphate hydrolases"/>
    <property type="match status" value="1"/>
</dbReference>
<comment type="catalytic activity">
    <reaction evidence="9">
        <text>L-glutamine + H2O = L-glutamate + NH4(+)</text>
        <dbReference type="Rhea" id="RHEA:15889"/>
        <dbReference type="ChEBI" id="CHEBI:15377"/>
        <dbReference type="ChEBI" id="CHEBI:28938"/>
        <dbReference type="ChEBI" id="CHEBI:29985"/>
        <dbReference type="ChEBI" id="CHEBI:58359"/>
    </reaction>
</comment>
<dbReference type="InterPro" id="IPR029062">
    <property type="entry name" value="Class_I_gatase-like"/>
</dbReference>
<comment type="activity regulation">
    <text evidence="9">Allosterically activated by GTP, when glutamine is the substrate; GTP has no effect on the reaction when ammonia is the substrate. The allosteric effector GTP functions by stabilizing the protein conformation that binds the tetrahedral intermediate(s) formed during glutamine hydrolysis. Inhibited by the product CTP, via allosteric rather than competitive inhibition.</text>
</comment>
<keyword evidence="3 9" id="KW-0436">Ligase</keyword>
<feature type="binding site" evidence="9">
    <location>
        <position position="357"/>
    </location>
    <ligand>
        <name>L-glutamine</name>
        <dbReference type="ChEBI" id="CHEBI:58359"/>
    </ligand>
</feature>
<feature type="binding site" evidence="9">
    <location>
        <position position="15"/>
    </location>
    <ligand>
        <name>CTP</name>
        <dbReference type="ChEBI" id="CHEBI:37563"/>
        <note>allosteric inhibitor</note>
    </ligand>
</feature>
<feature type="binding site" evidence="9">
    <location>
        <begin position="150"/>
        <end position="152"/>
    </location>
    <ligand>
        <name>CTP</name>
        <dbReference type="ChEBI" id="CHEBI:37563"/>
        <note>allosteric inhibitor</note>
    </ligand>
</feature>
<feature type="binding site" evidence="9">
    <location>
        <begin position="190"/>
        <end position="195"/>
    </location>
    <ligand>
        <name>UTP</name>
        <dbReference type="ChEBI" id="CHEBI:46398"/>
    </ligand>
</feature>
<reference evidence="12 13" key="1">
    <citation type="submission" date="2020-08" db="EMBL/GenBank/DDBJ databases">
        <title>Description of novel Flavobacterium F-400 isolate.</title>
        <authorList>
            <person name="Saticioglu I."/>
            <person name="Duman M."/>
            <person name="Altun S."/>
        </authorList>
    </citation>
    <scope>NUCLEOTIDE SEQUENCE [LARGE SCALE GENOMIC DNA]</scope>
    <source>
        <strain evidence="12 13">F-400</strain>
    </source>
</reference>
<comment type="catalytic activity">
    <reaction evidence="9">
        <text>UTP + NH4(+) + ATP = CTP + ADP + phosphate + 2 H(+)</text>
        <dbReference type="Rhea" id="RHEA:16597"/>
        <dbReference type="ChEBI" id="CHEBI:15378"/>
        <dbReference type="ChEBI" id="CHEBI:28938"/>
        <dbReference type="ChEBI" id="CHEBI:30616"/>
        <dbReference type="ChEBI" id="CHEBI:37563"/>
        <dbReference type="ChEBI" id="CHEBI:43474"/>
        <dbReference type="ChEBI" id="CHEBI:46398"/>
        <dbReference type="ChEBI" id="CHEBI:456216"/>
    </reaction>
</comment>
<evidence type="ECO:0000256" key="8">
    <source>
        <dbReference type="ARBA" id="ARBA00047781"/>
    </source>
</evidence>
<organism evidence="12 13">
    <name type="scientific">Flavobacterium turcicum</name>
    <dbReference type="NCBI Taxonomy" id="2764718"/>
    <lineage>
        <taxon>Bacteria</taxon>
        <taxon>Pseudomonadati</taxon>
        <taxon>Bacteroidota</taxon>
        <taxon>Flavobacteriia</taxon>
        <taxon>Flavobacteriales</taxon>
        <taxon>Flavobacteriaceae</taxon>
        <taxon>Flavobacterium</taxon>
    </lineage>
</organism>
<comment type="caution">
    <text evidence="12">The sequence shown here is derived from an EMBL/GenBank/DDBJ whole genome shotgun (WGS) entry which is preliminary data.</text>
</comment>
<feature type="binding site" evidence="9">
    <location>
        <position position="226"/>
    </location>
    <ligand>
        <name>UTP</name>
        <dbReference type="ChEBI" id="CHEBI:46398"/>
    </ligand>
</feature>
<feature type="binding site" evidence="9">
    <location>
        <position position="56"/>
    </location>
    <ligand>
        <name>L-glutamine</name>
        <dbReference type="ChEBI" id="CHEBI:58359"/>
    </ligand>
</feature>
<accession>A0ABR7JGZ6</accession>
<keyword evidence="4 9" id="KW-0547">Nucleotide-binding</keyword>
<dbReference type="InterPro" id="IPR027417">
    <property type="entry name" value="P-loop_NTPase"/>
</dbReference>
<keyword evidence="5 9" id="KW-0067">ATP-binding</keyword>
<evidence type="ECO:0000259" key="11">
    <source>
        <dbReference type="Pfam" id="PF06418"/>
    </source>
</evidence>
<comment type="pathway">
    <text evidence="1 9">Pyrimidine metabolism; CTP biosynthesis via de novo pathway; CTP from UDP: step 2/2.</text>
</comment>
<dbReference type="EC" id="6.3.4.2" evidence="9"/>
<proteinExistence type="inferred from homology"/>
<feature type="binding site" evidence="9">
    <location>
        <position position="73"/>
    </location>
    <ligand>
        <name>ATP</name>
        <dbReference type="ChEBI" id="CHEBI:30616"/>
    </ligand>
</feature>
<evidence type="ECO:0000313" key="12">
    <source>
        <dbReference type="EMBL" id="MBC5863424.1"/>
    </source>
</evidence>
<feature type="region of interest" description="Amidoligase domain" evidence="9">
    <location>
        <begin position="1"/>
        <end position="269"/>
    </location>
</feature>
<dbReference type="Gene3D" id="3.40.50.300">
    <property type="entry name" value="P-loop containing nucleotide triphosphate hydrolases"/>
    <property type="match status" value="1"/>
</dbReference>
<dbReference type="InterPro" id="IPR004468">
    <property type="entry name" value="CTP_synthase"/>
</dbReference>
<dbReference type="InterPro" id="IPR017926">
    <property type="entry name" value="GATASE"/>
</dbReference>
<dbReference type="HAMAP" id="MF_01227">
    <property type="entry name" value="PyrG"/>
    <property type="match status" value="1"/>
</dbReference>
<dbReference type="NCBIfam" id="NF003792">
    <property type="entry name" value="PRK05380.1"/>
    <property type="match status" value="1"/>
</dbReference>
<feature type="active site" description="Nucleophile; for glutamine hydrolysis" evidence="9">
    <location>
        <position position="384"/>
    </location>
</feature>
<keyword evidence="9" id="KW-0460">Magnesium</keyword>
<evidence type="ECO:0000259" key="10">
    <source>
        <dbReference type="Pfam" id="PF00117"/>
    </source>
</evidence>
<feature type="binding site" evidence="9">
    <location>
        <position position="244"/>
    </location>
    <ligand>
        <name>ATP</name>
        <dbReference type="ChEBI" id="CHEBI:30616"/>
    </ligand>
</feature>
<feature type="binding site" evidence="9">
    <location>
        <position position="143"/>
    </location>
    <ligand>
        <name>Mg(2+)</name>
        <dbReference type="ChEBI" id="CHEBI:18420"/>
    </ligand>
</feature>
<dbReference type="SUPFAM" id="SSF52317">
    <property type="entry name" value="Class I glutamine amidotransferase-like"/>
    <property type="match status" value="1"/>
</dbReference>
<feature type="domain" description="CTP synthase N-terminal" evidence="11">
    <location>
        <begin position="5"/>
        <end position="269"/>
    </location>
</feature>
<evidence type="ECO:0000256" key="1">
    <source>
        <dbReference type="ARBA" id="ARBA00005171"/>
    </source>
</evidence>
<evidence type="ECO:0000256" key="2">
    <source>
        <dbReference type="ARBA" id="ARBA00007533"/>
    </source>
</evidence>
<dbReference type="CDD" id="cd03113">
    <property type="entry name" value="CTPS_N"/>
    <property type="match status" value="1"/>
</dbReference>
<keyword evidence="6 9" id="KW-0315">Glutamine amidotransferase</keyword>
<dbReference type="CDD" id="cd01746">
    <property type="entry name" value="GATase1_CTP_Synthase"/>
    <property type="match status" value="1"/>
</dbReference>
<dbReference type="PROSITE" id="PS51273">
    <property type="entry name" value="GATASE_TYPE_1"/>
    <property type="match status" value="1"/>
</dbReference>
<feature type="binding site" evidence="9">
    <location>
        <position position="465"/>
    </location>
    <ligand>
        <name>L-glutamine</name>
        <dbReference type="ChEBI" id="CHEBI:58359"/>
    </ligand>
</feature>
<feature type="binding site" evidence="9">
    <location>
        <begin position="190"/>
        <end position="195"/>
    </location>
    <ligand>
        <name>CTP</name>
        <dbReference type="ChEBI" id="CHEBI:37563"/>
        <note>allosteric inhibitor</note>
    </ligand>
</feature>
<dbReference type="RefSeq" id="WP_166136972.1">
    <property type="nucleotide sequence ID" value="NZ_JAAOBY010000005.1"/>
</dbReference>
<feature type="binding site" evidence="9">
    <location>
        <begin position="16"/>
        <end position="21"/>
    </location>
    <ligand>
        <name>ATP</name>
        <dbReference type="ChEBI" id="CHEBI:30616"/>
    </ligand>
</feature>
<dbReference type="Proteomes" id="UP000621670">
    <property type="component" value="Unassembled WGS sequence"/>
</dbReference>
<feature type="binding site" evidence="9">
    <location>
        <position position="226"/>
    </location>
    <ligand>
        <name>CTP</name>
        <dbReference type="ChEBI" id="CHEBI:37563"/>
        <note>allosteric inhibitor</note>
    </ligand>
</feature>
<protein>
    <recommendedName>
        <fullName evidence="9">CTP synthase</fullName>
        <ecNumber evidence="9">6.3.4.2</ecNumber>
    </recommendedName>
    <alternativeName>
        <fullName evidence="9">Cytidine 5'-triphosphate synthase</fullName>
    </alternativeName>
    <alternativeName>
        <fullName evidence="9">Cytidine triphosphate synthetase</fullName>
        <shortName evidence="9">CTP synthetase</shortName>
        <shortName evidence="9">CTPS</shortName>
    </alternativeName>
    <alternativeName>
        <fullName evidence="9">UTP--ammonia ligase</fullName>
    </alternativeName>
</protein>
<dbReference type="NCBIfam" id="TIGR00337">
    <property type="entry name" value="PyrG"/>
    <property type="match status" value="1"/>
</dbReference>
<dbReference type="InterPro" id="IPR033828">
    <property type="entry name" value="GATase1_CTP_Synthase"/>
</dbReference>
<feature type="active site" evidence="9">
    <location>
        <position position="512"/>
    </location>
</feature>
<dbReference type="Pfam" id="PF06418">
    <property type="entry name" value="CTP_synth_N"/>
    <property type="match status" value="1"/>
</dbReference>
<comment type="catalytic activity">
    <reaction evidence="8 9">
        <text>UTP + L-glutamine + ATP + H2O = CTP + L-glutamate + ADP + phosphate + 2 H(+)</text>
        <dbReference type="Rhea" id="RHEA:26426"/>
        <dbReference type="ChEBI" id="CHEBI:15377"/>
        <dbReference type="ChEBI" id="CHEBI:15378"/>
        <dbReference type="ChEBI" id="CHEBI:29985"/>
        <dbReference type="ChEBI" id="CHEBI:30616"/>
        <dbReference type="ChEBI" id="CHEBI:37563"/>
        <dbReference type="ChEBI" id="CHEBI:43474"/>
        <dbReference type="ChEBI" id="CHEBI:46398"/>
        <dbReference type="ChEBI" id="CHEBI:58359"/>
        <dbReference type="ChEBI" id="CHEBI:456216"/>
        <dbReference type="EC" id="6.3.4.2"/>
    </reaction>
</comment>
<dbReference type="EMBL" id="JACRUM010000004">
    <property type="protein sequence ID" value="MBC5863424.1"/>
    <property type="molecule type" value="Genomic_DNA"/>
</dbReference>
<keyword evidence="9" id="KW-0479">Metal-binding</keyword>
<feature type="binding site" evidence="9">
    <location>
        <position position="408"/>
    </location>
    <ligand>
        <name>L-glutamine</name>
        <dbReference type="ChEBI" id="CHEBI:58359"/>
    </ligand>
</feature>
<evidence type="ECO:0000256" key="4">
    <source>
        <dbReference type="ARBA" id="ARBA00022741"/>
    </source>
</evidence>
<evidence type="ECO:0000256" key="9">
    <source>
        <dbReference type="HAMAP-Rule" id="MF_01227"/>
    </source>
</evidence>
<comment type="miscellaneous">
    <text evidence="9">CTPSs have evolved a hybrid strategy for distinguishing between UTP and CTP. The overlapping regions of the product feedback inhibitory and substrate sites recognize a common feature in both compounds, the triphosphate moiety. To differentiate isosteric substrate and product pyrimidine rings, an additional pocket far from the expected kinase/ligase catalytic site, specifically recognizes the cytosine and ribose portions of the product inhibitor.</text>
</comment>
<evidence type="ECO:0000256" key="6">
    <source>
        <dbReference type="ARBA" id="ARBA00022962"/>
    </source>
</evidence>
<feature type="domain" description="Glutamine amidotransferase" evidence="10">
    <location>
        <begin position="305"/>
        <end position="529"/>
    </location>
</feature>